<sequence length="68" mass="7732">MEIKSLSHGSGRWIGNFHALLSMDSSLEVFQSFKSFFTDSSHVKFGLPLPLFTLSTRLNIDSFLVRRP</sequence>
<reference evidence="1" key="1">
    <citation type="submission" date="2014-09" db="EMBL/GenBank/DDBJ databases">
        <authorList>
            <person name="Magalhaes I.L.F."/>
            <person name="Oliveira U."/>
            <person name="Santos F.R."/>
            <person name="Vidigal T.H.D.A."/>
            <person name="Brescovit A.D."/>
            <person name="Santos A.J."/>
        </authorList>
    </citation>
    <scope>NUCLEOTIDE SEQUENCE</scope>
    <source>
        <tissue evidence="1">Shoot tissue taken approximately 20 cm above the soil surface</tissue>
    </source>
</reference>
<dbReference type="EMBL" id="GBRH01227614">
    <property type="protein sequence ID" value="JAD70281.1"/>
    <property type="molecule type" value="Transcribed_RNA"/>
</dbReference>
<dbReference type="AlphaFoldDB" id="A0A0A9C3W5"/>
<proteinExistence type="predicted"/>
<protein>
    <submittedName>
        <fullName evidence="1">Uncharacterized protein</fullName>
    </submittedName>
</protein>
<name>A0A0A9C3W5_ARUDO</name>
<organism evidence="1">
    <name type="scientific">Arundo donax</name>
    <name type="common">Giant reed</name>
    <name type="synonym">Donax arundinaceus</name>
    <dbReference type="NCBI Taxonomy" id="35708"/>
    <lineage>
        <taxon>Eukaryota</taxon>
        <taxon>Viridiplantae</taxon>
        <taxon>Streptophyta</taxon>
        <taxon>Embryophyta</taxon>
        <taxon>Tracheophyta</taxon>
        <taxon>Spermatophyta</taxon>
        <taxon>Magnoliopsida</taxon>
        <taxon>Liliopsida</taxon>
        <taxon>Poales</taxon>
        <taxon>Poaceae</taxon>
        <taxon>PACMAD clade</taxon>
        <taxon>Arundinoideae</taxon>
        <taxon>Arundineae</taxon>
        <taxon>Arundo</taxon>
    </lineage>
</organism>
<accession>A0A0A9C3W5</accession>
<reference evidence="1" key="2">
    <citation type="journal article" date="2015" name="Data Brief">
        <title>Shoot transcriptome of the giant reed, Arundo donax.</title>
        <authorList>
            <person name="Barrero R.A."/>
            <person name="Guerrero F.D."/>
            <person name="Moolhuijzen P."/>
            <person name="Goolsby J.A."/>
            <person name="Tidwell J."/>
            <person name="Bellgard S.E."/>
            <person name="Bellgard M.I."/>
        </authorList>
    </citation>
    <scope>NUCLEOTIDE SEQUENCE</scope>
    <source>
        <tissue evidence="1">Shoot tissue taken approximately 20 cm above the soil surface</tissue>
    </source>
</reference>
<evidence type="ECO:0000313" key="1">
    <source>
        <dbReference type="EMBL" id="JAD70281.1"/>
    </source>
</evidence>